<protein>
    <submittedName>
        <fullName evidence="4">Hsp20/alpha crystallin family protein</fullName>
    </submittedName>
</protein>
<dbReference type="PROSITE" id="PS01031">
    <property type="entry name" value="SHSP"/>
    <property type="match status" value="1"/>
</dbReference>
<dbReference type="EMBL" id="CP036455">
    <property type="protein sequence ID" value="QBI56488.1"/>
    <property type="molecule type" value="Genomic_DNA"/>
</dbReference>
<gene>
    <name evidence="4" type="ORF">EKD16_23710</name>
</gene>
<dbReference type="PANTHER" id="PTHR11527">
    <property type="entry name" value="HEAT-SHOCK PROTEIN 20 FAMILY MEMBER"/>
    <property type="match status" value="1"/>
</dbReference>
<keyword evidence="5" id="KW-1185">Reference proteome</keyword>
<dbReference type="OrthoDB" id="3429408at2"/>
<evidence type="ECO:0000313" key="4">
    <source>
        <dbReference type="EMBL" id="QBI56488.1"/>
    </source>
</evidence>
<dbReference type="KEGG" id="strr:EKD16_23710"/>
<dbReference type="InterPro" id="IPR031107">
    <property type="entry name" value="Small_HSP"/>
</dbReference>
<sequence>MMVTQRTGRNPFSGLVAFVNDMNRMSDDMHSRRHEDTRAWAHATAGTLPVDIAASDDQLVVYADLAGVDWEDVDVTFSAPDLVISGVRRLRDGESHPSGRDAEELCWGRFRRDITLPDGVRQADIEVTLSRGLLRVAVDRSTAGADSEQLQVDDGSSPR</sequence>
<comment type="similarity">
    <text evidence="1 2">Belongs to the small heat shock protein (HSP20) family.</text>
</comment>
<reference evidence="4 5" key="1">
    <citation type="submission" date="2019-02" db="EMBL/GenBank/DDBJ databases">
        <authorList>
            <person name="Khodamoradi S."/>
            <person name="Hahnke R.L."/>
            <person name="Kaempfer P."/>
            <person name="Schumann P."/>
            <person name="Rohde M."/>
            <person name="Steinert M."/>
            <person name="Luzhetskyy A."/>
            <person name="Wink J."/>
            <person name="Ruckert C."/>
        </authorList>
    </citation>
    <scope>NUCLEOTIDE SEQUENCE [LARGE SCALE GENOMIC DNA]</scope>
    <source>
        <strain evidence="4 5">M2</strain>
    </source>
</reference>
<dbReference type="AlphaFoldDB" id="A0A4P6Q6T2"/>
<name>A0A4P6Q6T2_9ACTN</name>
<dbReference type="Pfam" id="PF00011">
    <property type="entry name" value="HSP20"/>
    <property type="match status" value="1"/>
</dbReference>
<evidence type="ECO:0000256" key="2">
    <source>
        <dbReference type="RuleBase" id="RU003616"/>
    </source>
</evidence>
<proteinExistence type="inferred from homology"/>
<dbReference type="Gene3D" id="2.60.40.790">
    <property type="match status" value="1"/>
</dbReference>
<dbReference type="SUPFAM" id="SSF49764">
    <property type="entry name" value="HSP20-like chaperones"/>
    <property type="match status" value="1"/>
</dbReference>
<dbReference type="InterPro" id="IPR002068">
    <property type="entry name" value="A-crystallin/Hsp20_dom"/>
</dbReference>
<evidence type="ECO:0000313" key="5">
    <source>
        <dbReference type="Proteomes" id="UP000292235"/>
    </source>
</evidence>
<dbReference type="Proteomes" id="UP000292235">
    <property type="component" value="Chromosome"/>
</dbReference>
<feature type="domain" description="SHSP" evidence="3">
    <location>
        <begin position="41"/>
        <end position="155"/>
    </location>
</feature>
<organism evidence="4 5">
    <name type="scientific">Streptomonospora litoralis</name>
    <dbReference type="NCBI Taxonomy" id="2498135"/>
    <lineage>
        <taxon>Bacteria</taxon>
        <taxon>Bacillati</taxon>
        <taxon>Actinomycetota</taxon>
        <taxon>Actinomycetes</taxon>
        <taxon>Streptosporangiales</taxon>
        <taxon>Nocardiopsidaceae</taxon>
        <taxon>Streptomonospora</taxon>
    </lineage>
</organism>
<evidence type="ECO:0000256" key="1">
    <source>
        <dbReference type="PROSITE-ProRule" id="PRU00285"/>
    </source>
</evidence>
<dbReference type="InterPro" id="IPR008978">
    <property type="entry name" value="HSP20-like_chaperone"/>
</dbReference>
<dbReference type="CDD" id="cd06464">
    <property type="entry name" value="ACD_sHsps-like"/>
    <property type="match status" value="1"/>
</dbReference>
<accession>A0A4P6Q6T2</accession>
<evidence type="ECO:0000259" key="3">
    <source>
        <dbReference type="PROSITE" id="PS01031"/>
    </source>
</evidence>